<dbReference type="EMBL" id="JAJIRN010000008">
    <property type="protein sequence ID" value="MCV2369940.1"/>
    <property type="molecule type" value="Genomic_DNA"/>
</dbReference>
<sequence length="46" mass="4934">MKLAKNGNIPWSILWALSLAAQGFAHGYINPPDSPQLPRPAHAIAV</sequence>
<gene>
    <name evidence="1" type="ORF">LNV07_17795</name>
</gene>
<reference evidence="1 2" key="1">
    <citation type="submission" date="2021-11" db="EMBL/GenBank/DDBJ databases">
        <authorList>
            <person name="Liang Q."/>
            <person name="Mou H."/>
            <person name="Liu Z."/>
        </authorList>
    </citation>
    <scope>NUCLEOTIDE SEQUENCE [LARGE SCALE GENOMIC DNA]</scope>
    <source>
        <strain evidence="1 2">CHU3</strain>
    </source>
</reference>
<accession>A0ABT2YJ38</accession>
<evidence type="ECO:0000313" key="2">
    <source>
        <dbReference type="Proteomes" id="UP001209701"/>
    </source>
</evidence>
<organism evidence="1 2">
    <name type="scientific">Roseateles oligotrophus</name>
    <dbReference type="NCBI Taxonomy" id="1769250"/>
    <lineage>
        <taxon>Bacteria</taxon>
        <taxon>Pseudomonadati</taxon>
        <taxon>Pseudomonadota</taxon>
        <taxon>Betaproteobacteria</taxon>
        <taxon>Burkholderiales</taxon>
        <taxon>Sphaerotilaceae</taxon>
        <taxon>Roseateles</taxon>
    </lineage>
</organism>
<dbReference type="Proteomes" id="UP001209701">
    <property type="component" value="Unassembled WGS sequence"/>
</dbReference>
<proteinExistence type="predicted"/>
<dbReference type="RefSeq" id="WP_263572530.1">
    <property type="nucleotide sequence ID" value="NZ_JAJIRN010000008.1"/>
</dbReference>
<evidence type="ECO:0000313" key="1">
    <source>
        <dbReference type="EMBL" id="MCV2369940.1"/>
    </source>
</evidence>
<keyword evidence="2" id="KW-1185">Reference proteome</keyword>
<name>A0ABT2YJ38_9BURK</name>
<comment type="caution">
    <text evidence="1">The sequence shown here is derived from an EMBL/GenBank/DDBJ whole genome shotgun (WGS) entry which is preliminary data.</text>
</comment>
<protein>
    <submittedName>
        <fullName evidence="1">Uncharacterized protein</fullName>
    </submittedName>
</protein>